<reference evidence="1 2" key="1">
    <citation type="journal article" date="2018" name="Nat. Ecol. Evol.">
        <title>Shark genomes provide insights into elasmobranch evolution and the origin of vertebrates.</title>
        <authorList>
            <person name="Hara Y"/>
            <person name="Yamaguchi K"/>
            <person name="Onimaru K"/>
            <person name="Kadota M"/>
            <person name="Koyanagi M"/>
            <person name="Keeley SD"/>
            <person name="Tatsumi K"/>
            <person name="Tanaka K"/>
            <person name="Motone F"/>
            <person name="Kageyama Y"/>
            <person name="Nozu R"/>
            <person name="Adachi N"/>
            <person name="Nishimura O"/>
            <person name="Nakagawa R"/>
            <person name="Tanegashima C"/>
            <person name="Kiyatake I"/>
            <person name="Matsumoto R"/>
            <person name="Murakumo K"/>
            <person name="Nishida K"/>
            <person name="Terakita A"/>
            <person name="Kuratani S"/>
            <person name="Sato K"/>
            <person name="Hyodo S Kuraku.S."/>
        </authorList>
    </citation>
    <scope>NUCLEOTIDE SEQUENCE [LARGE SCALE GENOMIC DNA]</scope>
</reference>
<keyword evidence="2" id="KW-1185">Reference proteome</keyword>
<evidence type="ECO:0000313" key="1">
    <source>
        <dbReference type="EMBL" id="GCC45506.1"/>
    </source>
</evidence>
<dbReference type="Proteomes" id="UP000287033">
    <property type="component" value="Unassembled WGS sequence"/>
</dbReference>
<sequence>MTHKPCRTLAVVPAKAGTHCHACELLCDAGAAIPLITERGGYGSRPSPGRRAEGAVCSTLSGVTARR</sequence>
<accession>A0A401TS94</accession>
<dbReference type="EMBL" id="BEZZ01165188">
    <property type="protein sequence ID" value="GCC45506.1"/>
    <property type="molecule type" value="Genomic_DNA"/>
</dbReference>
<name>A0A401TS94_CHIPU</name>
<gene>
    <name evidence="1" type="ORF">chiPu_0029761</name>
</gene>
<evidence type="ECO:0000313" key="2">
    <source>
        <dbReference type="Proteomes" id="UP000287033"/>
    </source>
</evidence>
<dbReference type="AlphaFoldDB" id="A0A401TS94"/>
<comment type="caution">
    <text evidence="1">The sequence shown here is derived from an EMBL/GenBank/DDBJ whole genome shotgun (WGS) entry which is preliminary data.</text>
</comment>
<proteinExistence type="predicted"/>
<organism evidence="1 2">
    <name type="scientific">Chiloscyllium punctatum</name>
    <name type="common">Brownbanded bambooshark</name>
    <name type="synonym">Hemiscyllium punctatum</name>
    <dbReference type="NCBI Taxonomy" id="137246"/>
    <lineage>
        <taxon>Eukaryota</taxon>
        <taxon>Metazoa</taxon>
        <taxon>Chordata</taxon>
        <taxon>Craniata</taxon>
        <taxon>Vertebrata</taxon>
        <taxon>Chondrichthyes</taxon>
        <taxon>Elasmobranchii</taxon>
        <taxon>Galeomorphii</taxon>
        <taxon>Galeoidea</taxon>
        <taxon>Orectolobiformes</taxon>
        <taxon>Hemiscylliidae</taxon>
        <taxon>Chiloscyllium</taxon>
    </lineage>
</organism>
<protein>
    <submittedName>
        <fullName evidence="1">Uncharacterized protein</fullName>
    </submittedName>
</protein>